<protein>
    <recommendedName>
        <fullName evidence="5">WD40 repeat-like protein</fullName>
    </recommendedName>
</protein>
<feature type="repeat" description="WD" evidence="2">
    <location>
        <begin position="1"/>
        <end position="33"/>
    </location>
</feature>
<feature type="non-terminal residue" evidence="3">
    <location>
        <position position="1"/>
    </location>
</feature>
<dbReference type="Proteomes" id="UP000054538">
    <property type="component" value="Unassembled WGS sequence"/>
</dbReference>
<reference evidence="3 4" key="1">
    <citation type="submission" date="2014-04" db="EMBL/GenBank/DDBJ databases">
        <authorList>
            <consortium name="DOE Joint Genome Institute"/>
            <person name="Kuo A."/>
            <person name="Kohler A."/>
            <person name="Jargeat P."/>
            <person name="Nagy L.G."/>
            <person name="Floudas D."/>
            <person name="Copeland A."/>
            <person name="Barry K.W."/>
            <person name="Cichocki N."/>
            <person name="Veneault-Fourrey C."/>
            <person name="LaButti K."/>
            <person name="Lindquist E.A."/>
            <person name="Lipzen A."/>
            <person name="Lundell T."/>
            <person name="Morin E."/>
            <person name="Murat C."/>
            <person name="Sun H."/>
            <person name="Tunlid A."/>
            <person name="Henrissat B."/>
            <person name="Grigoriev I.V."/>
            <person name="Hibbett D.S."/>
            <person name="Martin F."/>
            <person name="Nordberg H.P."/>
            <person name="Cantor M.N."/>
            <person name="Hua S.X."/>
        </authorList>
    </citation>
    <scope>NUCLEOTIDE SEQUENCE [LARGE SCALE GENOMIC DNA]</scope>
    <source>
        <strain evidence="3 4">Ve08.2h10</strain>
    </source>
</reference>
<dbReference type="Pfam" id="PF00400">
    <property type="entry name" value="WD40"/>
    <property type="match status" value="2"/>
</dbReference>
<gene>
    <name evidence="3" type="ORF">PAXRUDRAFT_146752</name>
</gene>
<dbReference type="InParanoid" id="A0A0D0E5D2"/>
<dbReference type="InterPro" id="IPR051983">
    <property type="entry name" value="WSB_SOCS-box_domain"/>
</dbReference>
<keyword evidence="2" id="KW-0853">WD repeat</keyword>
<dbReference type="PANTHER" id="PTHR15622">
    <property type="entry name" value="WD40 REPEAT PROTEIN"/>
    <property type="match status" value="1"/>
</dbReference>
<evidence type="ECO:0008006" key="5">
    <source>
        <dbReference type="Google" id="ProtNLM"/>
    </source>
</evidence>
<dbReference type="STRING" id="930991.A0A0D0E5D2"/>
<dbReference type="PROSITE" id="PS50082">
    <property type="entry name" value="WD_REPEATS_2"/>
    <property type="match status" value="2"/>
</dbReference>
<dbReference type="Gene3D" id="2.130.10.10">
    <property type="entry name" value="YVTN repeat-like/Quinoprotein amine dehydrogenase"/>
    <property type="match status" value="1"/>
</dbReference>
<dbReference type="InterPro" id="IPR036322">
    <property type="entry name" value="WD40_repeat_dom_sf"/>
</dbReference>
<evidence type="ECO:0000313" key="3">
    <source>
        <dbReference type="EMBL" id="KIK92685.1"/>
    </source>
</evidence>
<dbReference type="PANTHER" id="PTHR15622:SF2">
    <property type="entry name" value="U4_U6 SMALL NUCLEAR RIBONUCLEOPROTEIN PRP4"/>
    <property type="match status" value="1"/>
</dbReference>
<evidence type="ECO:0000256" key="1">
    <source>
        <dbReference type="ARBA" id="ARBA00022786"/>
    </source>
</evidence>
<proteinExistence type="predicted"/>
<keyword evidence="1" id="KW-0833">Ubl conjugation pathway</keyword>
<dbReference type="EMBL" id="KN825253">
    <property type="protein sequence ID" value="KIK92685.1"/>
    <property type="molecule type" value="Genomic_DNA"/>
</dbReference>
<dbReference type="AlphaFoldDB" id="A0A0D0E5D2"/>
<accession>A0A0D0E5D2</accession>
<keyword evidence="4" id="KW-1185">Reference proteome</keyword>
<dbReference type="InterPro" id="IPR015943">
    <property type="entry name" value="WD40/YVTN_repeat-like_dom_sf"/>
</dbReference>
<dbReference type="SMART" id="SM00320">
    <property type="entry name" value="WD40"/>
    <property type="match status" value="2"/>
</dbReference>
<dbReference type="InterPro" id="IPR001680">
    <property type="entry name" value="WD40_rpt"/>
</dbReference>
<dbReference type="GO" id="GO:0000209">
    <property type="term" value="P:protein polyubiquitination"/>
    <property type="evidence" value="ECO:0007669"/>
    <property type="project" value="TreeGrafter"/>
</dbReference>
<organism evidence="3 4">
    <name type="scientific">Paxillus rubicundulus Ve08.2h10</name>
    <dbReference type="NCBI Taxonomy" id="930991"/>
    <lineage>
        <taxon>Eukaryota</taxon>
        <taxon>Fungi</taxon>
        <taxon>Dikarya</taxon>
        <taxon>Basidiomycota</taxon>
        <taxon>Agaricomycotina</taxon>
        <taxon>Agaricomycetes</taxon>
        <taxon>Agaricomycetidae</taxon>
        <taxon>Boletales</taxon>
        <taxon>Paxilineae</taxon>
        <taxon>Paxillaceae</taxon>
        <taxon>Paxillus</taxon>
    </lineage>
</organism>
<evidence type="ECO:0000256" key="2">
    <source>
        <dbReference type="PROSITE-ProRule" id="PRU00221"/>
    </source>
</evidence>
<dbReference type="OrthoDB" id="2658855at2759"/>
<feature type="repeat" description="WD" evidence="2">
    <location>
        <begin position="77"/>
        <end position="117"/>
    </location>
</feature>
<dbReference type="HOGENOM" id="CLU_000288_57_18_1"/>
<dbReference type="PROSITE" id="PS50294">
    <property type="entry name" value="WD_REPEATS_REGION"/>
    <property type="match status" value="2"/>
</dbReference>
<evidence type="ECO:0000313" key="4">
    <source>
        <dbReference type="Proteomes" id="UP000054538"/>
    </source>
</evidence>
<name>A0A0D0E5D2_9AGAM</name>
<sequence>SVVFLPDGKQVISGSSDSSVRAWRVKGDVEMETVMTQEVGWKAAVVVSCDMEWIATRGRAKTITVWNATTHQKVVESKGHLDLVWSLEFSPDSRKVAGGLHDGTVAVWSTTTGERFA</sequence>
<reference evidence="4" key="2">
    <citation type="submission" date="2015-01" db="EMBL/GenBank/DDBJ databases">
        <title>Evolutionary Origins and Diversification of the Mycorrhizal Mutualists.</title>
        <authorList>
            <consortium name="DOE Joint Genome Institute"/>
            <consortium name="Mycorrhizal Genomics Consortium"/>
            <person name="Kohler A."/>
            <person name="Kuo A."/>
            <person name="Nagy L.G."/>
            <person name="Floudas D."/>
            <person name="Copeland A."/>
            <person name="Barry K.W."/>
            <person name="Cichocki N."/>
            <person name="Veneault-Fourrey C."/>
            <person name="LaButti K."/>
            <person name="Lindquist E.A."/>
            <person name="Lipzen A."/>
            <person name="Lundell T."/>
            <person name="Morin E."/>
            <person name="Murat C."/>
            <person name="Riley R."/>
            <person name="Ohm R."/>
            <person name="Sun H."/>
            <person name="Tunlid A."/>
            <person name="Henrissat B."/>
            <person name="Grigoriev I.V."/>
            <person name="Hibbett D.S."/>
            <person name="Martin F."/>
        </authorList>
    </citation>
    <scope>NUCLEOTIDE SEQUENCE [LARGE SCALE GENOMIC DNA]</scope>
    <source>
        <strain evidence="4">Ve08.2h10</strain>
    </source>
</reference>
<dbReference type="SUPFAM" id="SSF50978">
    <property type="entry name" value="WD40 repeat-like"/>
    <property type="match status" value="1"/>
</dbReference>